<dbReference type="EMBL" id="JAHRIQ010008730">
    <property type="protein sequence ID" value="MEQ2223550.1"/>
    <property type="molecule type" value="Genomic_DNA"/>
</dbReference>
<gene>
    <name evidence="1" type="ORF">ILYODFUR_037848</name>
</gene>
<evidence type="ECO:0000313" key="1">
    <source>
        <dbReference type="EMBL" id="MEQ2223550.1"/>
    </source>
</evidence>
<reference evidence="1 2" key="1">
    <citation type="submission" date="2021-06" db="EMBL/GenBank/DDBJ databases">
        <authorList>
            <person name="Palmer J.M."/>
        </authorList>
    </citation>
    <scope>NUCLEOTIDE SEQUENCE [LARGE SCALE GENOMIC DNA]</scope>
    <source>
        <strain evidence="2">if_2019</strain>
        <tissue evidence="1">Muscle</tissue>
    </source>
</reference>
<keyword evidence="2" id="KW-1185">Reference proteome</keyword>
<organism evidence="1 2">
    <name type="scientific">Ilyodon furcidens</name>
    <name type="common">goldbreast splitfin</name>
    <dbReference type="NCBI Taxonomy" id="33524"/>
    <lineage>
        <taxon>Eukaryota</taxon>
        <taxon>Metazoa</taxon>
        <taxon>Chordata</taxon>
        <taxon>Craniata</taxon>
        <taxon>Vertebrata</taxon>
        <taxon>Euteleostomi</taxon>
        <taxon>Actinopterygii</taxon>
        <taxon>Neopterygii</taxon>
        <taxon>Teleostei</taxon>
        <taxon>Neoteleostei</taxon>
        <taxon>Acanthomorphata</taxon>
        <taxon>Ovalentaria</taxon>
        <taxon>Atherinomorphae</taxon>
        <taxon>Cyprinodontiformes</taxon>
        <taxon>Goodeidae</taxon>
        <taxon>Ilyodon</taxon>
    </lineage>
</organism>
<evidence type="ECO:0000313" key="2">
    <source>
        <dbReference type="Proteomes" id="UP001482620"/>
    </source>
</evidence>
<accession>A0ABV0STM2</accession>
<proteinExistence type="predicted"/>
<sequence length="111" mass="12564">MFIVKHFQQTGSFCAGKTPAAAAIGSDNLIMKLLITPTQPQSYIVVFIKHILSLQQHLLHQSLEHMFKEQDQVRNVEHNLCLKCVISLHFTVPCKILKLNNDTTLATFCKC</sequence>
<protein>
    <submittedName>
        <fullName evidence="1">Uncharacterized protein</fullName>
    </submittedName>
</protein>
<name>A0ABV0STM2_9TELE</name>
<dbReference type="Proteomes" id="UP001482620">
    <property type="component" value="Unassembled WGS sequence"/>
</dbReference>
<comment type="caution">
    <text evidence="1">The sequence shown here is derived from an EMBL/GenBank/DDBJ whole genome shotgun (WGS) entry which is preliminary data.</text>
</comment>